<dbReference type="GO" id="GO:0012505">
    <property type="term" value="C:endomembrane system"/>
    <property type="evidence" value="ECO:0007669"/>
    <property type="project" value="UniProtKB-SubCell"/>
</dbReference>
<feature type="domain" description="DUF1232" evidence="6">
    <location>
        <begin position="43"/>
        <end position="76"/>
    </location>
</feature>
<evidence type="ECO:0000313" key="7">
    <source>
        <dbReference type="EMBL" id="RKX65831.1"/>
    </source>
</evidence>
<feature type="transmembrane region" description="Helical" evidence="5">
    <location>
        <begin position="63"/>
        <end position="87"/>
    </location>
</feature>
<dbReference type="InterPro" id="IPR010652">
    <property type="entry name" value="DUF1232"/>
</dbReference>
<evidence type="ECO:0000259" key="6">
    <source>
        <dbReference type="Pfam" id="PF06803"/>
    </source>
</evidence>
<protein>
    <recommendedName>
        <fullName evidence="6">DUF1232 domain-containing protein</fullName>
    </recommendedName>
</protein>
<proteinExistence type="predicted"/>
<keyword evidence="4 5" id="KW-0472">Membrane</keyword>
<keyword evidence="3 5" id="KW-1133">Transmembrane helix</keyword>
<evidence type="ECO:0000256" key="4">
    <source>
        <dbReference type="ARBA" id="ARBA00023136"/>
    </source>
</evidence>
<gene>
    <name evidence="7" type="ORF">DRP44_05445</name>
</gene>
<accession>A0A660S7G2</accession>
<dbReference type="Proteomes" id="UP000282321">
    <property type="component" value="Unassembled WGS sequence"/>
</dbReference>
<sequence length="104" mass="11774">MNIPENPSKSRSGLKLKFKSRLKYEIDLIKCLKNSGDIPLISKIFLAIAIGYLMSPIDLIPDFIPIIGALDDVIIVIPLIWLAYYFIPEDTIGNCKRKINKEVL</sequence>
<evidence type="ECO:0000313" key="8">
    <source>
        <dbReference type="Proteomes" id="UP000282321"/>
    </source>
</evidence>
<organism evidence="7 8">
    <name type="scientific">candidate division TA06 bacterium</name>
    <dbReference type="NCBI Taxonomy" id="2250710"/>
    <lineage>
        <taxon>Bacteria</taxon>
        <taxon>Bacteria division TA06</taxon>
    </lineage>
</organism>
<feature type="transmembrane region" description="Helical" evidence="5">
    <location>
        <begin position="40"/>
        <end position="57"/>
    </location>
</feature>
<dbReference type="AlphaFoldDB" id="A0A660S7G2"/>
<evidence type="ECO:0000256" key="1">
    <source>
        <dbReference type="ARBA" id="ARBA00004127"/>
    </source>
</evidence>
<evidence type="ECO:0000256" key="2">
    <source>
        <dbReference type="ARBA" id="ARBA00022692"/>
    </source>
</evidence>
<dbReference type="Pfam" id="PF06803">
    <property type="entry name" value="DUF1232"/>
    <property type="match status" value="1"/>
</dbReference>
<evidence type="ECO:0000256" key="3">
    <source>
        <dbReference type="ARBA" id="ARBA00022989"/>
    </source>
</evidence>
<keyword evidence="2 5" id="KW-0812">Transmembrane</keyword>
<comment type="subcellular location">
    <subcellularLocation>
        <location evidence="1">Endomembrane system</location>
        <topology evidence="1">Multi-pass membrane protein</topology>
    </subcellularLocation>
</comment>
<dbReference type="EMBL" id="QNBC01000069">
    <property type="protein sequence ID" value="RKX65831.1"/>
    <property type="molecule type" value="Genomic_DNA"/>
</dbReference>
<evidence type="ECO:0000256" key="5">
    <source>
        <dbReference type="SAM" id="Phobius"/>
    </source>
</evidence>
<name>A0A660S7G2_UNCT6</name>
<reference evidence="7 8" key="1">
    <citation type="submission" date="2018-06" db="EMBL/GenBank/DDBJ databases">
        <title>Extensive metabolic versatility and redundancy in microbially diverse, dynamic hydrothermal sediments.</title>
        <authorList>
            <person name="Dombrowski N."/>
            <person name="Teske A."/>
            <person name="Baker B.J."/>
        </authorList>
    </citation>
    <scope>NUCLEOTIDE SEQUENCE [LARGE SCALE GENOMIC DNA]</scope>
    <source>
        <strain evidence="7">B35_G9</strain>
    </source>
</reference>
<comment type="caution">
    <text evidence="7">The sequence shown here is derived from an EMBL/GenBank/DDBJ whole genome shotgun (WGS) entry which is preliminary data.</text>
</comment>